<comment type="caution">
    <text evidence="1">The sequence shown here is derived from an EMBL/GenBank/DDBJ whole genome shotgun (WGS) entry which is preliminary data.</text>
</comment>
<sequence length="205" mass="23724">MYGSSGSDSDSGRRSDFVELKPEIIDFPRLHASEQELYFHEAFAFPWEKDRHYRMMYQLEKKFFPEQSIDKAFVDLAEDSLQLHKKVKRTPKKDEGEKGDERALVFLDEKEKGEERKDGGGDVSEKKVEEFFRFLKKVSKAQSRSDVAGEVIGEPFLSSRGTRLPAKWDGPSGTLVLVWINLKLCYRFPFFLFSFSFHATGYNAP</sequence>
<accession>A0A8T3BNU5</accession>
<proteinExistence type="predicted"/>
<gene>
    <name evidence="1" type="ORF">KFK09_008727</name>
</gene>
<dbReference type="AlphaFoldDB" id="A0A8T3BNU5"/>
<protein>
    <submittedName>
        <fullName evidence="1">Uncharacterized protein</fullName>
    </submittedName>
</protein>
<name>A0A8T3BNU5_DENNO</name>
<evidence type="ECO:0000313" key="1">
    <source>
        <dbReference type="EMBL" id="KAI0516055.1"/>
    </source>
</evidence>
<reference evidence="1" key="1">
    <citation type="journal article" date="2022" name="Front. Genet.">
        <title>Chromosome-Scale Assembly of the Dendrobium nobile Genome Provides Insights Into the Molecular Mechanism of the Biosynthesis of the Medicinal Active Ingredient of Dendrobium.</title>
        <authorList>
            <person name="Xu Q."/>
            <person name="Niu S.-C."/>
            <person name="Li K.-L."/>
            <person name="Zheng P.-J."/>
            <person name="Zhang X.-J."/>
            <person name="Jia Y."/>
            <person name="Liu Y."/>
            <person name="Niu Y.-X."/>
            <person name="Yu L.-H."/>
            <person name="Chen D.-F."/>
            <person name="Zhang G.-Q."/>
        </authorList>
    </citation>
    <scope>NUCLEOTIDE SEQUENCE</scope>
    <source>
        <tissue evidence="1">Leaf</tissue>
    </source>
</reference>
<keyword evidence="2" id="KW-1185">Reference proteome</keyword>
<dbReference type="OrthoDB" id="786604at2759"/>
<organism evidence="1 2">
    <name type="scientific">Dendrobium nobile</name>
    <name type="common">Orchid</name>
    <dbReference type="NCBI Taxonomy" id="94219"/>
    <lineage>
        <taxon>Eukaryota</taxon>
        <taxon>Viridiplantae</taxon>
        <taxon>Streptophyta</taxon>
        <taxon>Embryophyta</taxon>
        <taxon>Tracheophyta</taxon>
        <taxon>Spermatophyta</taxon>
        <taxon>Magnoliopsida</taxon>
        <taxon>Liliopsida</taxon>
        <taxon>Asparagales</taxon>
        <taxon>Orchidaceae</taxon>
        <taxon>Epidendroideae</taxon>
        <taxon>Malaxideae</taxon>
        <taxon>Dendrobiinae</taxon>
        <taxon>Dendrobium</taxon>
    </lineage>
</organism>
<evidence type="ECO:0000313" key="2">
    <source>
        <dbReference type="Proteomes" id="UP000829196"/>
    </source>
</evidence>
<dbReference type="EMBL" id="JAGYWB010000007">
    <property type="protein sequence ID" value="KAI0516055.1"/>
    <property type="molecule type" value="Genomic_DNA"/>
</dbReference>
<dbReference type="Proteomes" id="UP000829196">
    <property type="component" value="Unassembled WGS sequence"/>
</dbReference>